<accession>A0A1I5RYE1</accession>
<dbReference type="AlphaFoldDB" id="A0A1I5RYE1"/>
<dbReference type="STRING" id="634430.SAMN04488241_104219"/>
<reference evidence="1 2" key="1">
    <citation type="submission" date="2016-10" db="EMBL/GenBank/DDBJ databases">
        <authorList>
            <person name="de Groot N.N."/>
        </authorList>
    </citation>
    <scope>NUCLEOTIDE SEQUENCE [LARGE SCALE GENOMIC DNA]</scope>
    <source>
        <strain evidence="1 2">CGMCC 1.9113</strain>
    </source>
</reference>
<sequence>MRLVTTADCGRGPNQFGQDVPAYRKIGIDVALESGVSAERIQRLVMLNLKDFPKLIRKACPSSYNSGKFDLEEGHLPIMINSVFVIKQVRY</sequence>
<proteinExistence type="predicted"/>
<dbReference type="Proteomes" id="UP000199586">
    <property type="component" value="Unassembled WGS sequence"/>
</dbReference>
<evidence type="ECO:0000313" key="2">
    <source>
        <dbReference type="Proteomes" id="UP000199586"/>
    </source>
</evidence>
<evidence type="ECO:0000313" key="1">
    <source>
        <dbReference type="EMBL" id="SFP63545.1"/>
    </source>
</evidence>
<name>A0A1I5RYE1_9SPHN</name>
<gene>
    <name evidence="1" type="ORF">SAMN04488241_104219</name>
</gene>
<protein>
    <submittedName>
        <fullName evidence="1">Uncharacterized protein</fullName>
    </submittedName>
</protein>
<keyword evidence="2" id="KW-1185">Reference proteome</keyword>
<dbReference type="EMBL" id="FOXP01000004">
    <property type="protein sequence ID" value="SFP63545.1"/>
    <property type="molecule type" value="Genomic_DNA"/>
</dbReference>
<organism evidence="1 2">
    <name type="scientific">Sphingomonas rubra</name>
    <dbReference type="NCBI Taxonomy" id="634430"/>
    <lineage>
        <taxon>Bacteria</taxon>
        <taxon>Pseudomonadati</taxon>
        <taxon>Pseudomonadota</taxon>
        <taxon>Alphaproteobacteria</taxon>
        <taxon>Sphingomonadales</taxon>
        <taxon>Sphingomonadaceae</taxon>
        <taxon>Sphingomonas</taxon>
    </lineage>
</organism>